<evidence type="ECO:0000313" key="1">
    <source>
        <dbReference type="EMBL" id="OAD56147.1"/>
    </source>
</evidence>
<protein>
    <recommendedName>
        <fullName evidence="3">Protein MIS12 homolog</fullName>
    </recommendedName>
</protein>
<evidence type="ECO:0000313" key="2">
    <source>
        <dbReference type="Proteomes" id="UP000250275"/>
    </source>
</evidence>
<organism evidence="1 2">
    <name type="scientific">Eufriesea mexicana</name>
    <dbReference type="NCBI Taxonomy" id="516756"/>
    <lineage>
        <taxon>Eukaryota</taxon>
        <taxon>Metazoa</taxon>
        <taxon>Ecdysozoa</taxon>
        <taxon>Arthropoda</taxon>
        <taxon>Hexapoda</taxon>
        <taxon>Insecta</taxon>
        <taxon>Pterygota</taxon>
        <taxon>Neoptera</taxon>
        <taxon>Endopterygota</taxon>
        <taxon>Hymenoptera</taxon>
        <taxon>Apocrita</taxon>
        <taxon>Aculeata</taxon>
        <taxon>Apoidea</taxon>
        <taxon>Anthophila</taxon>
        <taxon>Apidae</taxon>
        <taxon>Eufriesea</taxon>
    </lineage>
</organism>
<dbReference type="EMBL" id="KQ762190">
    <property type="protein sequence ID" value="OAD56147.1"/>
    <property type="molecule type" value="Genomic_DNA"/>
</dbReference>
<evidence type="ECO:0008006" key="3">
    <source>
        <dbReference type="Google" id="ProtNLM"/>
    </source>
</evidence>
<reference evidence="1 2" key="1">
    <citation type="submission" date="2015-07" db="EMBL/GenBank/DDBJ databases">
        <title>The genome of Eufriesea mexicana.</title>
        <authorList>
            <person name="Pan H."/>
            <person name="Kapheim K."/>
        </authorList>
    </citation>
    <scope>NUCLEOTIDE SEQUENCE [LARGE SCALE GENOMIC DNA]</scope>
    <source>
        <strain evidence="1">0111107269</strain>
        <tissue evidence="1">Whole body</tissue>
    </source>
</reference>
<dbReference type="OrthoDB" id="1884855at2759"/>
<name>A0A310SF46_9HYME</name>
<keyword evidence="2" id="KW-1185">Reference proteome</keyword>
<gene>
    <name evidence="1" type="ORF">WN48_03909</name>
</gene>
<accession>A0A310SF46</accession>
<proteinExistence type="predicted"/>
<dbReference type="AlphaFoldDB" id="A0A310SF46"/>
<sequence>MQLFNFHSRAVYATLKNIVSERIHYTIQKMCETIEKTYKLNSENVAILETNQKNLERAYYKGTMPHLENIKNIVNKYIAIPSNVLLEEDKYQRTQYSDTEFENINRTLEVLQQRAKRATVLNTVLKEELRVLEEFPITEENVNKMCNIIENNVKCPNVNEKMYHLVEDYKNLSTSLFDTITTKMKYNPVDNLKCKEIDLNSL</sequence>
<dbReference type="Proteomes" id="UP000250275">
    <property type="component" value="Unassembled WGS sequence"/>
</dbReference>